<organism evidence="1 2">
    <name type="scientific">Linum trigynum</name>
    <dbReference type="NCBI Taxonomy" id="586398"/>
    <lineage>
        <taxon>Eukaryota</taxon>
        <taxon>Viridiplantae</taxon>
        <taxon>Streptophyta</taxon>
        <taxon>Embryophyta</taxon>
        <taxon>Tracheophyta</taxon>
        <taxon>Spermatophyta</taxon>
        <taxon>Magnoliopsida</taxon>
        <taxon>eudicotyledons</taxon>
        <taxon>Gunneridae</taxon>
        <taxon>Pentapetalae</taxon>
        <taxon>rosids</taxon>
        <taxon>fabids</taxon>
        <taxon>Malpighiales</taxon>
        <taxon>Linaceae</taxon>
        <taxon>Linum</taxon>
    </lineage>
</organism>
<accession>A0AAV2DD91</accession>
<reference evidence="1 2" key="1">
    <citation type="submission" date="2024-04" db="EMBL/GenBank/DDBJ databases">
        <authorList>
            <person name="Fracassetti M."/>
        </authorList>
    </citation>
    <scope>NUCLEOTIDE SEQUENCE [LARGE SCALE GENOMIC DNA]</scope>
</reference>
<proteinExistence type="predicted"/>
<dbReference type="AlphaFoldDB" id="A0AAV2DD91"/>
<dbReference type="EMBL" id="OZ034815">
    <property type="protein sequence ID" value="CAL1371086.1"/>
    <property type="molecule type" value="Genomic_DNA"/>
</dbReference>
<name>A0AAV2DD91_9ROSI</name>
<dbReference type="Proteomes" id="UP001497516">
    <property type="component" value="Chromosome 2"/>
</dbReference>
<evidence type="ECO:0000313" key="2">
    <source>
        <dbReference type="Proteomes" id="UP001497516"/>
    </source>
</evidence>
<protein>
    <recommendedName>
        <fullName evidence="3">GPI-anchored surface protein</fullName>
    </recommendedName>
</protein>
<keyword evidence="2" id="KW-1185">Reference proteome</keyword>
<evidence type="ECO:0008006" key="3">
    <source>
        <dbReference type="Google" id="ProtNLM"/>
    </source>
</evidence>
<gene>
    <name evidence="1" type="ORF">LTRI10_LOCUS13170</name>
</gene>
<sequence>MTNIHLGPTSALIGNWFGNEPRALICPYQPAIADDSFFPSSGEAAQSSAVSTLVVIIPADQQSARRFVLRQYEGWPASSIFSPASAPNGAVLSCTADVAERPFGRGVSIVSSAPDVATSSSGVPSSSDVSSFDNNFVDFRSVGRPSDEQQQRDSENASVDGATIEVLGNAVVSDSSSPVPSVFFRNFHPSIGGFVGDALWETHLASSPFAVEECSPTTPTVAVVICVIVQDEGVVTLMADVVIDVWI</sequence>
<evidence type="ECO:0000313" key="1">
    <source>
        <dbReference type="EMBL" id="CAL1371086.1"/>
    </source>
</evidence>